<dbReference type="CDD" id="cd05369">
    <property type="entry name" value="TER_DECR_SDR_a"/>
    <property type="match status" value="1"/>
</dbReference>
<keyword evidence="3" id="KW-1185">Reference proteome</keyword>
<dbReference type="Gene3D" id="3.40.50.720">
    <property type="entry name" value="NAD(P)-binding Rossmann-like Domain"/>
    <property type="match status" value="1"/>
</dbReference>
<name>A0A8R1E454_CAEJA</name>
<dbReference type="FunFam" id="3.40.50.720:FF:000084">
    <property type="entry name" value="Short-chain dehydrogenase reductase"/>
    <property type="match status" value="1"/>
</dbReference>
<dbReference type="InterPro" id="IPR036291">
    <property type="entry name" value="NAD(P)-bd_dom_sf"/>
</dbReference>
<dbReference type="GO" id="GO:0008670">
    <property type="term" value="F:2,4-dienoyl-CoA reductase (NADPH) activity"/>
    <property type="evidence" value="ECO:0007669"/>
    <property type="project" value="TreeGrafter"/>
</dbReference>
<reference evidence="2" key="2">
    <citation type="submission" date="2022-06" db="UniProtKB">
        <authorList>
            <consortium name="EnsemblMetazoa"/>
        </authorList>
    </citation>
    <scope>IDENTIFICATION</scope>
    <source>
        <strain evidence="2">DF5081</strain>
    </source>
</reference>
<dbReference type="InterPro" id="IPR002347">
    <property type="entry name" value="SDR_fam"/>
</dbReference>
<accession>A0A8R1E454</accession>
<dbReference type="PRINTS" id="PR00080">
    <property type="entry name" value="SDRFAMILY"/>
</dbReference>
<dbReference type="GO" id="GO:0005739">
    <property type="term" value="C:mitochondrion"/>
    <property type="evidence" value="ECO:0007669"/>
    <property type="project" value="TreeGrafter"/>
</dbReference>
<dbReference type="PANTHER" id="PTHR43658:SF2">
    <property type="entry name" value="PROTEIN CBG11484"/>
    <property type="match status" value="1"/>
</dbReference>
<dbReference type="AlphaFoldDB" id="A0A8R1E454"/>
<reference evidence="3" key="1">
    <citation type="submission" date="2010-08" db="EMBL/GenBank/DDBJ databases">
        <authorList>
            <consortium name="Caenorhabditis japonica Sequencing Consortium"/>
            <person name="Wilson R.K."/>
        </authorList>
    </citation>
    <scope>NUCLEOTIDE SEQUENCE [LARGE SCALE GENOMIC DNA]</scope>
    <source>
        <strain evidence="3">DF5081</strain>
    </source>
</reference>
<proteinExistence type="predicted"/>
<dbReference type="PRINTS" id="PR00081">
    <property type="entry name" value="GDHRDH"/>
</dbReference>
<dbReference type="GO" id="GO:0006635">
    <property type="term" value="P:fatty acid beta-oxidation"/>
    <property type="evidence" value="ECO:0007669"/>
    <property type="project" value="TreeGrafter"/>
</dbReference>
<sequence length="353" mass="38454">MNRELNRDAFKQRIWRANEMDPNPVHPVLIRSIDTVYFSTMAHCQTPEKFFPVVKSDALPKGTFAGKLVLVTGGGTGLGKAITTTFANLGASVAIAARRLDILEKTASEIRNKTGAVVEAFQMDLKDPVKVAKAFDDIEQKFGRTPDILINNAAGNFIMATERLSPNAYGTVIDIVLKGTLHVTTEFGRRCIRKKQGGNVLSISTLYAKSGAPFVVPSGAAKAGVENMTKALASEWAKHGLRFNAIAPGPIPTEGAFGRLFAGSLKDSNDVMKVGVPVGRLGQPEEIANLVSFMCSDYMSWLNGAIVDFDGGQQHLNHGSHMGPFLHEWDQDQWQETENLIRGRTGKDRKSKI</sequence>
<keyword evidence="1" id="KW-0560">Oxidoreductase</keyword>
<dbReference type="EnsemblMetazoa" id="CJA18167.1">
    <property type="protein sequence ID" value="CJA18167.1"/>
    <property type="gene ID" value="WBGene00137371"/>
</dbReference>
<dbReference type="PANTHER" id="PTHR43658">
    <property type="entry name" value="SHORT-CHAIN DEHYDROGENASE/REDUCTASE"/>
    <property type="match status" value="1"/>
</dbReference>
<dbReference type="Pfam" id="PF13561">
    <property type="entry name" value="adh_short_C2"/>
    <property type="match status" value="1"/>
</dbReference>
<evidence type="ECO:0000256" key="1">
    <source>
        <dbReference type="ARBA" id="ARBA00023002"/>
    </source>
</evidence>
<evidence type="ECO:0000313" key="2">
    <source>
        <dbReference type="EnsemblMetazoa" id="CJA18167.1"/>
    </source>
</evidence>
<organism evidence="2 3">
    <name type="scientific">Caenorhabditis japonica</name>
    <dbReference type="NCBI Taxonomy" id="281687"/>
    <lineage>
        <taxon>Eukaryota</taxon>
        <taxon>Metazoa</taxon>
        <taxon>Ecdysozoa</taxon>
        <taxon>Nematoda</taxon>
        <taxon>Chromadorea</taxon>
        <taxon>Rhabditida</taxon>
        <taxon>Rhabditina</taxon>
        <taxon>Rhabditomorpha</taxon>
        <taxon>Rhabditoidea</taxon>
        <taxon>Rhabditidae</taxon>
        <taxon>Peloderinae</taxon>
        <taxon>Caenorhabditis</taxon>
    </lineage>
</organism>
<dbReference type="Proteomes" id="UP000005237">
    <property type="component" value="Unassembled WGS sequence"/>
</dbReference>
<evidence type="ECO:0000313" key="3">
    <source>
        <dbReference type="Proteomes" id="UP000005237"/>
    </source>
</evidence>
<protein>
    <submittedName>
        <fullName evidence="2">Uncharacterized protein</fullName>
    </submittedName>
</protein>
<dbReference type="SUPFAM" id="SSF51735">
    <property type="entry name" value="NAD(P)-binding Rossmann-fold domains"/>
    <property type="match status" value="1"/>
</dbReference>